<evidence type="ECO:0000256" key="1">
    <source>
        <dbReference type="ARBA" id="ARBA00004651"/>
    </source>
</evidence>
<keyword evidence="3" id="KW-1003">Cell membrane</keyword>
<dbReference type="NCBIfam" id="TIGR03592">
    <property type="entry name" value="yidC_oxa1_cterm"/>
    <property type="match status" value="1"/>
</dbReference>
<dbReference type="AlphaFoldDB" id="A0A2P7PZ82"/>
<evidence type="ECO:0000256" key="11">
    <source>
        <dbReference type="SAM" id="Phobius"/>
    </source>
</evidence>
<dbReference type="GO" id="GO:0051205">
    <property type="term" value="P:protein insertion into membrane"/>
    <property type="evidence" value="ECO:0007669"/>
    <property type="project" value="TreeGrafter"/>
</dbReference>
<dbReference type="PANTHER" id="PTHR12428">
    <property type="entry name" value="OXA1"/>
    <property type="match status" value="1"/>
</dbReference>
<dbReference type="InterPro" id="IPR028055">
    <property type="entry name" value="YidC/Oxa/ALB_C"/>
</dbReference>
<reference evidence="13" key="1">
    <citation type="thesis" date="2015" institute="Rutgers" country="The State University of New Jersey, 14 College Farm Rd., New Brunswick, NJ, USA">
        <title>Ammonia toxicity in bacteria and its implications for treatment of and resource recovery from highly nitrogenous organic wastes.</title>
        <authorList>
            <person name="Luther A.K."/>
        </authorList>
    </citation>
    <scope>NUCLEOTIDE SEQUENCE</scope>
    <source>
        <strain evidence="13">RT-10B</strain>
    </source>
</reference>
<keyword evidence="7 11" id="KW-0472">Membrane</keyword>
<feature type="region of interest" description="Disordered" evidence="10">
    <location>
        <begin position="218"/>
        <end position="238"/>
    </location>
</feature>
<evidence type="ECO:0000313" key="14">
    <source>
        <dbReference type="Proteomes" id="UP000241434"/>
    </source>
</evidence>
<dbReference type="Proteomes" id="UP000241434">
    <property type="component" value="Unassembled WGS sequence"/>
</dbReference>
<evidence type="ECO:0000259" key="12">
    <source>
        <dbReference type="Pfam" id="PF02096"/>
    </source>
</evidence>
<dbReference type="RefSeq" id="WP_106777085.1">
    <property type="nucleotide sequence ID" value="NZ_JYGE01000006.1"/>
</dbReference>
<name>A0A2P7PZ82_9FIRM</name>
<dbReference type="OrthoDB" id="9780552at2"/>
<feature type="compositionally biased region" description="Basic and acidic residues" evidence="10">
    <location>
        <begin position="218"/>
        <end position="232"/>
    </location>
</feature>
<sequence length="238" mass="27289">MGVIADFLGMVLKGIFEFTHSYGLSVIIFTVIVKLILTPLTVKQTKSTFAMSEINPKIKEIQEKYKNKPEKQNEEISKLYKESEINPLAGCLPLLIQMPILFGLFYVFKDPVSHGVFADKAAFLAANQNFLWIKNLIKPDYVLAVFSGVSAFFMQKIMTPKDQLQGSMKIMTWVMAGMSFYWGFIFPAALTLYWTVSNLFSILQFYIITKPLRAKLEVEKEKRSKGQLEKKDNKKKQK</sequence>
<evidence type="ECO:0000256" key="7">
    <source>
        <dbReference type="ARBA" id="ARBA00023136"/>
    </source>
</evidence>
<feature type="transmembrane region" description="Helical" evidence="11">
    <location>
        <begin position="88"/>
        <end position="108"/>
    </location>
</feature>
<keyword evidence="8" id="KW-0143">Chaperone</keyword>
<dbReference type="PANTHER" id="PTHR12428:SF65">
    <property type="entry name" value="CYTOCHROME C OXIDASE ASSEMBLY PROTEIN COX18, MITOCHONDRIAL"/>
    <property type="match status" value="1"/>
</dbReference>
<feature type="domain" description="Membrane insertase YidC/Oxa/ALB C-terminal" evidence="12">
    <location>
        <begin position="22"/>
        <end position="210"/>
    </location>
</feature>
<proteinExistence type="inferred from homology"/>
<evidence type="ECO:0000256" key="5">
    <source>
        <dbReference type="ARBA" id="ARBA00022927"/>
    </source>
</evidence>
<keyword evidence="6 11" id="KW-1133">Transmembrane helix</keyword>
<keyword evidence="14" id="KW-1185">Reference proteome</keyword>
<dbReference type="CDD" id="cd20070">
    <property type="entry name" value="5TM_YidC_Alb3"/>
    <property type="match status" value="1"/>
</dbReference>
<dbReference type="InterPro" id="IPR001708">
    <property type="entry name" value="YidC/ALB3/OXA1/COX18"/>
</dbReference>
<keyword evidence="4 9" id="KW-0812">Transmembrane</keyword>
<dbReference type="GO" id="GO:0005886">
    <property type="term" value="C:plasma membrane"/>
    <property type="evidence" value="ECO:0007669"/>
    <property type="project" value="UniProtKB-SubCell"/>
</dbReference>
<evidence type="ECO:0000256" key="4">
    <source>
        <dbReference type="ARBA" id="ARBA00022692"/>
    </source>
</evidence>
<organism evidence="13 14">
    <name type="scientific">Peptostreptococcus russellii</name>
    <dbReference type="NCBI Taxonomy" id="215200"/>
    <lineage>
        <taxon>Bacteria</taxon>
        <taxon>Bacillati</taxon>
        <taxon>Bacillota</taxon>
        <taxon>Clostridia</taxon>
        <taxon>Peptostreptococcales</taxon>
        <taxon>Peptostreptococcaceae</taxon>
        <taxon>Peptostreptococcus</taxon>
    </lineage>
</organism>
<dbReference type="GO" id="GO:0015031">
    <property type="term" value="P:protein transport"/>
    <property type="evidence" value="ECO:0007669"/>
    <property type="project" value="UniProtKB-KW"/>
</dbReference>
<keyword evidence="5" id="KW-0653">Protein transport</keyword>
<evidence type="ECO:0000256" key="8">
    <source>
        <dbReference type="ARBA" id="ARBA00023186"/>
    </source>
</evidence>
<protein>
    <submittedName>
        <fullName evidence="13">Sporulation protein</fullName>
    </submittedName>
</protein>
<dbReference type="EMBL" id="JYGE01000006">
    <property type="protein sequence ID" value="PSJ31029.1"/>
    <property type="molecule type" value="Genomic_DNA"/>
</dbReference>
<dbReference type="GO" id="GO:0032977">
    <property type="term" value="F:membrane insertase activity"/>
    <property type="evidence" value="ECO:0007669"/>
    <property type="project" value="InterPro"/>
</dbReference>
<evidence type="ECO:0000256" key="6">
    <source>
        <dbReference type="ARBA" id="ARBA00022989"/>
    </source>
</evidence>
<feature type="transmembrane region" description="Helical" evidence="11">
    <location>
        <begin position="20"/>
        <end position="42"/>
    </location>
</feature>
<comment type="similarity">
    <text evidence="9">Belongs to the OXA1/ALB3/YidC family.</text>
</comment>
<accession>A0A2P7PZ82</accession>
<keyword evidence="2" id="KW-0813">Transport</keyword>
<gene>
    <name evidence="13" type="ORF">UF10_07030</name>
</gene>
<dbReference type="Pfam" id="PF02096">
    <property type="entry name" value="60KD_IMP"/>
    <property type="match status" value="1"/>
</dbReference>
<evidence type="ECO:0000313" key="13">
    <source>
        <dbReference type="EMBL" id="PSJ31029.1"/>
    </source>
</evidence>
<evidence type="ECO:0000256" key="9">
    <source>
        <dbReference type="RuleBase" id="RU003945"/>
    </source>
</evidence>
<comment type="subcellular location">
    <subcellularLocation>
        <location evidence="1">Cell membrane</location>
        <topology evidence="1">Multi-pass membrane protein</topology>
    </subcellularLocation>
    <subcellularLocation>
        <location evidence="9">Membrane</location>
        <topology evidence="9">Multi-pass membrane protein</topology>
    </subcellularLocation>
</comment>
<evidence type="ECO:0000256" key="2">
    <source>
        <dbReference type="ARBA" id="ARBA00022448"/>
    </source>
</evidence>
<comment type="caution">
    <text evidence="13">The sequence shown here is derived from an EMBL/GenBank/DDBJ whole genome shotgun (WGS) entry which is preliminary data.</text>
</comment>
<evidence type="ECO:0000256" key="10">
    <source>
        <dbReference type="SAM" id="MobiDB-lite"/>
    </source>
</evidence>
<dbReference type="InterPro" id="IPR047196">
    <property type="entry name" value="YidC_ALB_C"/>
</dbReference>
<evidence type="ECO:0000256" key="3">
    <source>
        <dbReference type="ARBA" id="ARBA00022475"/>
    </source>
</evidence>